<dbReference type="PROSITE" id="PS51203">
    <property type="entry name" value="CS"/>
    <property type="match status" value="1"/>
</dbReference>
<dbReference type="OrthoDB" id="73639at2759"/>
<feature type="compositionally biased region" description="Low complexity" evidence="1">
    <location>
        <begin position="267"/>
        <end position="289"/>
    </location>
</feature>
<evidence type="ECO:0000313" key="3">
    <source>
        <dbReference type="EMBL" id="GBP32553.1"/>
    </source>
</evidence>
<keyword evidence="4" id="KW-1185">Reference proteome</keyword>
<dbReference type="GO" id="GO:0005737">
    <property type="term" value="C:cytoplasm"/>
    <property type="evidence" value="ECO:0007669"/>
    <property type="project" value="TreeGrafter"/>
</dbReference>
<dbReference type="AlphaFoldDB" id="A0A4C1V1A5"/>
<dbReference type="Pfam" id="PF21413">
    <property type="entry name" value="SHQ1-like_CS"/>
    <property type="match status" value="1"/>
</dbReference>
<dbReference type="GO" id="GO:0000493">
    <property type="term" value="P:box H/ACA snoRNP assembly"/>
    <property type="evidence" value="ECO:0007669"/>
    <property type="project" value="InterPro"/>
</dbReference>
<name>A0A4C1V1A5_EUMVA</name>
<dbReference type="GO" id="GO:0051082">
    <property type="term" value="F:unfolded protein binding"/>
    <property type="evidence" value="ECO:0007669"/>
    <property type="project" value="TreeGrafter"/>
</dbReference>
<evidence type="ECO:0000313" key="4">
    <source>
        <dbReference type="Proteomes" id="UP000299102"/>
    </source>
</evidence>
<organism evidence="3 4">
    <name type="scientific">Eumeta variegata</name>
    <name type="common">Bagworm moth</name>
    <name type="synonym">Eumeta japonica</name>
    <dbReference type="NCBI Taxonomy" id="151549"/>
    <lineage>
        <taxon>Eukaryota</taxon>
        <taxon>Metazoa</taxon>
        <taxon>Ecdysozoa</taxon>
        <taxon>Arthropoda</taxon>
        <taxon>Hexapoda</taxon>
        <taxon>Insecta</taxon>
        <taxon>Pterygota</taxon>
        <taxon>Neoptera</taxon>
        <taxon>Endopterygota</taxon>
        <taxon>Lepidoptera</taxon>
        <taxon>Glossata</taxon>
        <taxon>Ditrysia</taxon>
        <taxon>Tineoidea</taxon>
        <taxon>Psychidae</taxon>
        <taxon>Oiketicinae</taxon>
        <taxon>Eumeta</taxon>
    </lineage>
</organism>
<dbReference type="PANTHER" id="PTHR12967:SF0">
    <property type="entry name" value="PROTEIN SHQ1 HOMOLOG"/>
    <property type="match status" value="1"/>
</dbReference>
<reference evidence="3 4" key="1">
    <citation type="journal article" date="2019" name="Commun. Biol.">
        <title>The bagworm genome reveals a unique fibroin gene that provides high tensile strength.</title>
        <authorList>
            <person name="Kono N."/>
            <person name="Nakamura H."/>
            <person name="Ohtoshi R."/>
            <person name="Tomita M."/>
            <person name="Numata K."/>
            <person name="Arakawa K."/>
        </authorList>
    </citation>
    <scope>NUCLEOTIDE SEQUENCE [LARGE SCALE GENOMIC DNA]</scope>
</reference>
<dbReference type="InterPro" id="IPR039742">
    <property type="entry name" value="Shq1"/>
</dbReference>
<dbReference type="STRING" id="151549.A0A4C1V1A5"/>
<dbReference type="InterPro" id="IPR048696">
    <property type="entry name" value="SHQ1-like_CS"/>
</dbReference>
<accession>A0A4C1V1A5</accession>
<protein>
    <submittedName>
        <fullName evidence="3">Protein SHQ1 homolog</fullName>
    </submittedName>
</protein>
<feature type="domain" description="CS" evidence="2">
    <location>
        <begin position="1"/>
        <end position="89"/>
    </location>
</feature>
<dbReference type="PANTHER" id="PTHR12967">
    <property type="entry name" value="PROTEIN SHQ1 HOMOLOG"/>
    <property type="match status" value="1"/>
</dbReference>
<feature type="compositionally biased region" description="Acidic residues" evidence="1">
    <location>
        <begin position="290"/>
        <end position="303"/>
    </location>
</feature>
<dbReference type="Gene3D" id="2.60.40.790">
    <property type="match status" value="1"/>
</dbReference>
<dbReference type="InterPro" id="IPR007052">
    <property type="entry name" value="CS_dom"/>
</dbReference>
<evidence type="ECO:0000259" key="2">
    <source>
        <dbReference type="PROSITE" id="PS51203"/>
    </source>
</evidence>
<sequence>MLTPRFKLSQDENNVYIDIHAPFTNVADTEIDVDGENFLFISSPYFLRLRLPGKIIENEKSKGSYMCESGDFKLSFSKETSGEHFENMDMITSLLAPRDIPNLNPSLIEVLEEDGITIEENKETKEDLAKKFAYGFAQKITTNFHGIGIEFPQIFELKVPEEVSADERHVLRVEHENNKFSSDHYLADYYETELIVPYLLVKLHWQYPDFNNDADFTDDEVVKKVDLNLDLEELEYAANLVQKEEVDIMENMMAIKMESMSLISNVKKNNSQSNNGISSSSDCATTSDSSSDDSSSELDSDDD</sequence>
<evidence type="ECO:0000256" key="1">
    <source>
        <dbReference type="SAM" id="MobiDB-lite"/>
    </source>
</evidence>
<feature type="region of interest" description="Disordered" evidence="1">
    <location>
        <begin position="267"/>
        <end position="303"/>
    </location>
</feature>
<dbReference type="GO" id="GO:0005654">
    <property type="term" value="C:nucleoplasm"/>
    <property type="evidence" value="ECO:0007669"/>
    <property type="project" value="TreeGrafter"/>
</dbReference>
<dbReference type="InterPro" id="IPR008978">
    <property type="entry name" value="HSP20-like_chaperone"/>
</dbReference>
<gene>
    <name evidence="3" type="primary">shq1</name>
    <name evidence="3" type="ORF">EVAR_23965_1</name>
</gene>
<dbReference type="Proteomes" id="UP000299102">
    <property type="component" value="Unassembled WGS sequence"/>
</dbReference>
<proteinExistence type="predicted"/>
<comment type="caution">
    <text evidence="3">The sequence shown here is derived from an EMBL/GenBank/DDBJ whole genome shotgun (WGS) entry which is preliminary data.</text>
</comment>
<dbReference type="EMBL" id="BGZK01000261">
    <property type="protein sequence ID" value="GBP32553.1"/>
    <property type="molecule type" value="Genomic_DNA"/>
</dbReference>